<dbReference type="InterPro" id="IPR057724">
    <property type="entry name" value="TCTN1-3_N"/>
</dbReference>
<evidence type="ECO:0000313" key="3">
    <source>
        <dbReference type="Proteomes" id="UP000276133"/>
    </source>
</evidence>
<organism evidence="2 3">
    <name type="scientific">Brachionus plicatilis</name>
    <name type="common">Marine rotifer</name>
    <name type="synonym">Brachionus muelleri</name>
    <dbReference type="NCBI Taxonomy" id="10195"/>
    <lineage>
        <taxon>Eukaryota</taxon>
        <taxon>Metazoa</taxon>
        <taxon>Spiralia</taxon>
        <taxon>Gnathifera</taxon>
        <taxon>Rotifera</taxon>
        <taxon>Eurotatoria</taxon>
        <taxon>Monogononta</taxon>
        <taxon>Pseudotrocha</taxon>
        <taxon>Ploima</taxon>
        <taxon>Brachionidae</taxon>
        <taxon>Brachionus</taxon>
    </lineage>
</organism>
<evidence type="ECO:0000259" key="1">
    <source>
        <dbReference type="Pfam" id="PF25752"/>
    </source>
</evidence>
<reference evidence="2 3" key="1">
    <citation type="journal article" date="2018" name="Sci. Rep.">
        <title>Genomic signatures of local adaptation to the degree of environmental predictability in rotifers.</title>
        <authorList>
            <person name="Franch-Gras L."/>
            <person name="Hahn C."/>
            <person name="Garcia-Roger E.M."/>
            <person name="Carmona M.J."/>
            <person name="Serra M."/>
            <person name="Gomez A."/>
        </authorList>
    </citation>
    <scope>NUCLEOTIDE SEQUENCE [LARGE SCALE GENOMIC DNA]</scope>
    <source>
        <strain evidence="2">HYR1</strain>
    </source>
</reference>
<protein>
    <submittedName>
        <fullName evidence="2">Mucin-17-like isoform X2</fullName>
    </submittedName>
</protein>
<evidence type="ECO:0000313" key="2">
    <source>
        <dbReference type="EMBL" id="RNA01779.1"/>
    </source>
</evidence>
<dbReference type="Pfam" id="PF25752">
    <property type="entry name" value="DUF1619_N"/>
    <property type="match status" value="1"/>
</dbReference>
<comment type="caution">
    <text evidence="2">The sequence shown here is derived from an EMBL/GenBank/DDBJ whole genome shotgun (WGS) entry which is preliminary data.</text>
</comment>
<proteinExistence type="predicted"/>
<dbReference type="Proteomes" id="UP000276133">
    <property type="component" value="Unassembled WGS sequence"/>
</dbReference>
<accession>A0A3M7PS76</accession>
<name>A0A3M7PS76_BRAPC</name>
<sequence length="427" mass="49065">MNLLLVVYFFKFYTEKHINCTFSKNCLHHCTLATIRIKQPVIYVSSDLIKFSGIKFSLPLILDPIQPNRDSTVECSIKRFTSYNDLENCVPTAPINGIVEPDLSSFTYDKKDFSFCFVDPTNSSQCNPTAIFNLKNSDYASINIEQRPPVALSSSLRLFLCMFCQDNSSLGVKHENYAGKIFLNLAKNSDPNVEYPPAPTNEDLLNPAYDPCTCDLTVNICDADCCCDTSCSAEDKAANNLICRDQVRPVFDKKIDRWYCQDIFGDQREIEEDWFPIICINFNTTVLLGEFFSPETLDDYVNNQNERFLNDVQNKVKQSYNYRSRFLIPAKLRLNNAILLNFTLFLLTLTLEAPKRSFLRPYKIFMKVVLIFMLKKKLCSNNKNDELIVISNKLNNLLPEIGRNIKKHQTWAIIHGEHEYSSDVVLP</sequence>
<gene>
    <name evidence="2" type="ORF">BpHYR1_021882</name>
</gene>
<feature type="domain" description="Tectonic-1-3 N-terminal" evidence="1">
    <location>
        <begin position="205"/>
        <end position="294"/>
    </location>
</feature>
<keyword evidence="3" id="KW-1185">Reference proteome</keyword>
<dbReference type="EMBL" id="REGN01009173">
    <property type="protein sequence ID" value="RNA01779.1"/>
    <property type="molecule type" value="Genomic_DNA"/>
</dbReference>
<dbReference type="AlphaFoldDB" id="A0A3M7PS76"/>